<accession>L0K2V6</accession>
<gene>
    <name evidence="2" type="ORF">Natoc_2939</name>
</gene>
<dbReference type="Gene3D" id="3.60.20.40">
    <property type="match status" value="1"/>
</dbReference>
<dbReference type="InterPro" id="IPR000101">
    <property type="entry name" value="GGT_peptidase"/>
</dbReference>
<dbReference type="AlphaFoldDB" id="L0K2V6"/>
<dbReference type="NCBIfam" id="TIGR00066">
    <property type="entry name" value="g_glut_trans"/>
    <property type="match status" value="1"/>
</dbReference>
<dbReference type="EMBL" id="CP003929">
    <property type="protein sequence ID" value="AGB38694.1"/>
    <property type="molecule type" value="Genomic_DNA"/>
</dbReference>
<dbReference type="eggNOG" id="arCOG04053">
    <property type="taxonomic scope" value="Archaea"/>
</dbReference>
<organism evidence="2 3">
    <name type="scientific">Natronococcus occultus SP4</name>
    <dbReference type="NCBI Taxonomy" id="694430"/>
    <lineage>
        <taxon>Archaea</taxon>
        <taxon>Methanobacteriati</taxon>
        <taxon>Methanobacteriota</taxon>
        <taxon>Stenosarchaea group</taxon>
        <taxon>Halobacteria</taxon>
        <taxon>Halobacteriales</taxon>
        <taxon>Natrialbaceae</taxon>
        <taxon>Natronococcus</taxon>
    </lineage>
</organism>
<dbReference type="Gene3D" id="1.10.246.130">
    <property type="match status" value="1"/>
</dbReference>
<keyword evidence="3" id="KW-1185">Reference proteome</keyword>
<dbReference type="GO" id="GO:0006751">
    <property type="term" value="P:glutathione catabolic process"/>
    <property type="evidence" value="ECO:0007669"/>
    <property type="project" value="InterPro"/>
</dbReference>
<dbReference type="InterPro" id="IPR029055">
    <property type="entry name" value="Ntn_hydrolases_N"/>
</dbReference>
<evidence type="ECO:0000313" key="3">
    <source>
        <dbReference type="Proteomes" id="UP000010878"/>
    </source>
</evidence>
<dbReference type="GeneID" id="14403326"/>
<dbReference type="PANTHER" id="PTHR43881:SF1">
    <property type="entry name" value="GAMMA-GLUTAMYLTRANSPEPTIDASE (AFU_ORTHOLOGUE AFUA_4G13580)"/>
    <property type="match status" value="1"/>
</dbReference>
<feature type="region of interest" description="Disordered" evidence="1">
    <location>
        <begin position="27"/>
        <end position="48"/>
    </location>
</feature>
<dbReference type="Proteomes" id="UP000010878">
    <property type="component" value="Chromosome"/>
</dbReference>
<name>L0K2V6_9EURY</name>
<dbReference type="HOGENOM" id="CLU_014813_3_2_2"/>
<dbReference type="STRING" id="694430.Natoc_2939"/>
<dbReference type="PRINTS" id="PR01210">
    <property type="entry name" value="GGTRANSPTASE"/>
</dbReference>
<dbReference type="SUPFAM" id="SSF56235">
    <property type="entry name" value="N-terminal nucleophile aminohydrolases (Ntn hydrolases)"/>
    <property type="match status" value="1"/>
</dbReference>
<dbReference type="InterPro" id="IPR043137">
    <property type="entry name" value="GGT_ssub_C"/>
</dbReference>
<evidence type="ECO:0000313" key="2">
    <source>
        <dbReference type="EMBL" id="AGB38694.1"/>
    </source>
</evidence>
<dbReference type="RefSeq" id="WP_015322133.1">
    <property type="nucleotide sequence ID" value="NC_019974.1"/>
</dbReference>
<dbReference type="PANTHER" id="PTHR43881">
    <property type="entry name" value="GAMMA-GLUTAMYLTRANSPEPTIDASE (AFU_ORTHOLOGUE AFUA_4G13580)"/>
    <property type="match status" value="1"/>
</dbReference>
<dbReference type="InterPro" id="IPR043138">
    <property type="entry name" value="GGT_lsub"/>
</dbReference>
<dbReference type="InterPro" id="IPR052896">
    <property type="entry name" value="GGT-like_enzyme"/>
</dbReference>
<dbReference type="Pfam" id="PF01019">
    <property type="entry name" value="G_glu_transpept"/>
    <property type="match status" value="1"/>
</dbReference>
<dbReference type="PROSITE" id="PS51318">
    <property type="entry name" value="TAT"/>
    <property type="match status" value="1"/>
</dbReference>
<dbReference type="InterPro" id="IPR006311">
    <property type="entry name" value="TAT_signal"/>
</dbReference>
<evidence type="ECO:0000256" key="1">
    <source>
        <dbReference type="SAM" id="MobiDB-lite"/>
    </source>
</evidence>
<reference evidence="2 3" key="1">
    <citation type="submission" date="2012-11" db="EMBL/GenBank/DDBJ databases">
        <title>FINISHED of Natronococcus occultus SP4, DSM 3396.</title>
        <authorList>
            <consortium name="DOE Joint Genome Institute"/>
            <person name="Eisen J."/>
            <person name="Huntemann M."/>
            <person name="Wei C.-L."/>
            <person name="Han J."/>
            <person name="Detter J.C."/>
            <person name="Han C."/>
            <person name="Tapia R."/>
            <person name="Chen A."/>
            <person name="Kyrpides N."/>
            <person name="Mavromatis K."/>
            <person name="Markowitz V."/>
            <person name="Szeto E."/>
            <person name="Ivanova N."/>
            <person name="Mikhailova N."/>
            <person name="Ovchinnikova G."/>
            <person name="Pagani I."/>
            <person name="Pati A."/>
            <person name="Goodwin L."/>
            <person name="Nordberg H.P."/>
            <person name="Cantor M.N."/>
            <person name="Hua S.X."/>
            <person name="Woyke T."/>
            <person name="Eisen J."/>
            <person name="Klenk H.-P."/>
            <person name="Klenk H.-P."/>
        </authorList>
    </citation>
    <scope>NUCLEOTIDE SEQUENCE [LARGE SCALE GENOMIC DNA]</scope>
    <source>
        <strain evidence="2 3">SP4</strain>
    </source>
</reference>
<sequence length="590" mass="63561">MADRRTFMKRVGLTAAATGAIATGRVGARTDGHETATDPEAVGGDAGAGAETEFDYPWQFIGRRSATMATNGMVATSHPIAAQVGTQTLQRGGNAADAAVATAVTLNLVEPHMTSVLGDMFALTHFDGEYRALNGSGRAPAAADIDTYCDRTDATEDGEPVVPTEGGLPVTVPGALDGFYELSERYGKLPFEDLLEPAIGYARDGVPVTEYVAAQWEVAAPRVEGFESFRETFLIDGEPPSPEQLFTNPDFADSLERIADEGIETVYGGEFGAEIVDAVQEHGGVLELSDLENHESTWDEPISAEYRGMEVLEHPPNTQGVAALQALNVLEEFDLAADPTDPERLHRQIEALKIAFADTEEFVTDPEAYDIPLETMLSPEYGRQRAAEIGPNVGTYEPRADRHSDTVYLTVVDGDGNAVSLINSGFWPFASGIVVGGFPLQNRGSSFSLDPDDPNALEPEKRPFHTLVPAMLAEDGEFRASFGVMGGDTQPQGHVQVVTNLVDSGLNPQAAIDAPRFRFLEDHEVTLETSRLPQATVDDLRERGHDVITEDEYFEPDANHYGGAQLIYRTDDGVLIGGSEPRRDGQAIGF</sequence>
<proteinExistence type="predicted"/>
<protein>
    <submittedName>
        <fullName evidence="2">Gamma-glutamyltranspeptidase</fullName>
    </submittedName>
</protein>
<dbReference type="KEGG" id="nou:Natoc_2939"/>
<dbReference type="GO" id="GO:0036374">
    <property type="term" value="F:glutathione hydrolase activity"/>
    <property type="evidence" value="ECO:0007669"/>
    <property type="project" value="InterPro"/>
</dbReference>